<gene>
    <name evidence="1" type="ORF">MILVUS5_LOCUS17066</name>
</gene>
<name>A0ACB0JYV2_TRIPR</name>
<protein>
    <submittedName>
        <fullName evidence="1">Uncharacterized protein</fullName>
    </submittedName>
</protein>
<proteinExistence type="predicted"/>
<comment type="caution">
    <text evidence="1">The sequence shown here is derived from an EMBL/GenBank/DDBJ whole genome shotgun (WGS) entry which is preliminary data.</text>
</comment>
<dbReference type="Proteomes" id="UP001177021">
    <property type="component" value="Unassembled WGS sequence"/>
</dbReference>
<dbReference type="EMBL" id="CASHSV030000109">
    <property type="protein sequence ID" value="CAJ2648797.1"/>
    <property type="molecule type" value="Genomic_DNA"/>
</dbReference>
<organism evidence="1 2">
    <name type="scientific">Trifolium pratense</name>
    <name type="common">Red clover</name>
    <dbReference type="NCBI Taxonomy" id="57577"/>
    <lineage>
        <taxon>Eukaryota</taxon>
        <taxon>Viridiplantae</taxon>
        <taxon>Streptophyta</taxon>
        <taxon>Embryophyta</taxon>
        <taxon>Tracheophyta</taxon>
        <taxon>Spermatophyta</taxon>
        <taxon>Magnoliopsida</taxon>
        <taxon>eudicotyledons</taxon>
        <taxon>Gunneridae</taxon>
        <taxon>Pentapetalae</taxon>
        <taxon>rosids</taxon>
        <taxon>fabids</taxon>
        <taxon>Fabales</taxon>
        <taxon>Fabaceae</taxon>
        <taxon>Papilionoideae</taxon>
        <taxon>50 kb inversion clade</taxon>
        <taxon>NPAAA clade</taxon>
        <taxon>Hologalegina</taxon>
        <taxon>IRL clade</taxon>
        <taxon>Trifolieae</taxon>
        <taxon>Trifolium</taxon>
    </lineage>
</organism>
<reference evidence="1" key="1">
    <citation type="submission" date="2023-10" db="EMBL/GenBank/DDBJ databases">
        <authorList>
            <person name="Rodriguez Cubillos JULIANA M."/>
            <person name="De Vega J."/>
        </authorList>
    </citation>
    <scope>NUCLEOTIDE SEQUENCE</scope>
</reference>
<sequence>MKVLNVIFVCSCLSILHKISFAADTLTQNSSIIDGQELISARQIFSLGFFSPGSSNKYYLGIWYKNITPQTVVWVANREKPLNNSSGKLTIGADGNIVLVDGVGNKLWFTNSSRSIQKPLVKLLDSGNLVLMDEESYIWQSFDYPTDTMLPGMKLGWDKSSGIDRYLTSWKSDGDDPSYGSFTYNFDYKEFPELVIRQGKNITFRSGIWNGVRFNSDDWTSFRGVTAFKPQLSVTKNEVVYWDEPGDRLSRFTMRDDGLLERYIWDNNIVKWTKMYEARKDFCDNYGACGMNGVCNIDDVPVYCDCLKGFKPRSQDEWDLFNRSGGCIRKIPLNCTQADRFQKFSRVKLPMLLQFWKNSSMSLEECEVECLKNCSCTAYANSVINEGPHGCLIWFGDLIDIRLLITEDSAQLELYVRLAASEIDSTTGASKRRKIALIISASMAVFILCIIFYLCKKYATVRKRKTTADLAVKRNQNEEQASPLFDIDIILAATNSFSIENKIGEGGFGPVYKGILSQGQEIAVKRLSKTSKQGVTEFMNEVGLVSKLQHRNLVSVLGGCTYGNERMLVYEYMPNGSLNHFIFDPTQGKFLQWRKRYDIITGVARGLLYLHQDSKLTIIHRDLKTSNILLDSELNPKISDFGVSHILEGDSSAVTTNKIVGTIGYMSPEYAVNGLLSLKSDVFSFGVIVLEILSGMRNNHFKNQDHPHNLLGQAWMLWKEGRALEFIDANMVLTSIPYEILRCLQVGLLCVQKFPEDRPDMSAVVFMLGNESIALAQPNKPGFFSDEIEFHDYSEKDSFSNNAMTITLLEARN</sequence>
<accession>A0ACB0JYV2</accession>
<evidence type="ECO:0000313" key="2">
    <source>
        <dbReference type="Proteomes" id="UP001177021"/>
    </source>
</evidence>
<keyword evidence="2" id="KW-1185">Reference proteome</keyword>
<evidence type="ECO:0000313" key="1">
    <source>
        <dbReference type="EMBL" id="CAJ2648797.1"/>
    </source>
</evidence>